<organism evidence="4 5">
    <name type="scientific">Paenibacillus contaminans</name>
    <dbReference type="NCBI Taxonomy" id="450362"/>
    <lineage>
        <taxon>Bacteria</taxon>
        <taxon>Bacillati</taxon>
        <taxon>Bacillota</taxon>
        <taxon>Bacilli</taxon>
        <taxon>Bacillales</taxon>
        <taxon>Paenibacillaceae</taxon>
        <taxon>Paenibacillus</taxon>
    </lineage>
</organism>
<evidence type="ECO:0000259" key="3">
    <source>
        <dbReference type="SMART" id="SM00646"/>
    </source>
</evidence>
<dbReference type="GO" id="GO:0030288">
    <property type="term" value="C:outer membrane-bounded periplasmic space"/>
    <property type="evidence" value="ECO:0007669"/>
    <property type="project" value="TreeGrafter"/>
</dbReference>
<dbReference type="PANTHER" id="PTHR30404:SF0">
    <property type="entry name" value="N-ACETYLMURAMOYL-L-ALANINE AMIDASE AMIC"/>
    <property type="match status" value="1"/>
</dbReference>
<dbReference type="SMART" id="SM00646">
    <property type="entry name" value="Ami_3"/>
    <property type="match status" value="1"/>
</dbReference>
<dbReference type="Pfam" id="PF01520">
    <property type="entry name" value="Amidase_3"/>
    <property type="match status" value="1"/>
</dbReference>
<dbReference type="EMBL" id="QMFB01000003">
    <property type="protein sequence ID" value="RAV22033.1"/>
    <property type="molecule type" value="Genomic_DNA"/>
</dbReference>
<proteinExistence type="predicted"/>
<dbReference type="AlphaFoldDB" id="A0A329MTK1"/>
<evidence type="ECO:0000256" key="2">
    <source>
        <dbReference type="SAM" id="SignalP"/>
    </source>
</evidence>
<reference evidence="4 5" key="1">
    <citation type="journal article" date="2009" name="Int. J. Syst. Evol. Microbiol.">
        <title>Paenibacillus contaminans sp. nov., isolated from a contaminated laboratory plate.</title>
        <authorList>
            <person name="Chou J.H."/>
            <person name="Lee J.H."/>
            <person name="Lin M.C."/>
            <person name="Chang P.S."/>
            <person name="Arun A.B."/>
            <person name="Young C.C."/>
            <person name="Chen W.M."/>
        </authorList>
    </citation>
    <scope>NUCLEOTIDE SEQUENCE [LARGE SCALE GENOMIC DNA]</scope>
    <source>
        <strain evidence="4 5">CKOBP-6</strain>
    </source>
</reference>
<feature type="chain" id="PRO_5016435063" evidence="2">
    <location>
        <begin position="28"/>
        <end position="235"/>
    </location>
</feature>
<gene>
    <name evidence="4" type="ORF">DQG23_08330</name>
</gene>
<keyword evidence="5" id="KW-1185">Reference proteome</keyword>
<comment type="caution">
    <text evidence="4">The sequence shown here is derived from an EMBL/GenBank/DDBJ whole genome shotgun (WGS) entry which is preliminary data.</text>
</comment>
<evidence type="ECO:0000313" key="5">
    <source>
        <dbReference type="Proteomes" id="UP000250369"/>
    </source>
</evidence>
<dbReference type="Gene3D" id="3.40.630.40">
    <property type="entry name" value="Zn-dependent exopeptidases"/>
    <property type="match status" value="1"/>
</dbReference>
<evidence type="ECO:0000313" key="4">
    <source>
        <dbReference type="EMBL" id="RAV22033.1"/>
    </source>
</evidence>
<dbReference type="CDD" id="cd02696">
    <property type="entry name" value="MurNAc-LAA"/>
    <property type="match status" value="1"/>
</dbReference>
<feature type="domain" description="MurNAc-LAA" evidence="3">
    <location>
        <begin position="109"/>
        <end position="218"/>
    </location>
</feature>
<dbReference type="PANTHER" id="PTHR30404">
    <property type="entry name" value="N-ACETYLMURAMOYL-L-ALANINE AMIDASE"/>
    <property type="match status" value="1"/>
</dbReference>
<keyword evidence="2" id="KW-0732">Signal</keyword>
<name>A0A329MTK1_9BACL</name>
<sequence>MRNFLTRIRVLVLLCGFVFLQTEQAYATPAFIAGPDIVIDVGHGGIDGGTVNGNLLEKDINLEMAKMLYAELNRKGYRTVLNRTGDYALSEDNHWLRSSRHRRDLAQRCLIANQLYPKIMISLHVNWSKSRSRTGGVVLHQNNSHSILLANFLQASMNKLYKQSTQPEFGKTFYILNHSVCPTVIVEMGFISNEGDRQQLTVPEKQKQLVDALRSAIDQYFTYTESANSRSSHER</sequence>
<keyword evidence="1" id="KW-0378">Hydrolase</keyword>
<accession>A0A329MTK1</accession>
<evidence type="ECO:0000256" key="1">
    <source>
        <dbReference type="ARBA" id="ARBA00022801"/>
    </source>
</evidence>
<dbReference type="InterPro" id="IPR002508">
    <property type="entry name" value="MurNAc-LAA_cat"/>
</dbReference>
<dbReference type="SUPFAM" id="SSF53187">
    <property type="entry name" value="Zn-dependent exopeptidases"/>
    <property type="match status" value="1"/>
</dbReference>
<dbReference type="OrthoDB" id="9772024at2"/>
<feature type="signal peptide" evidence="2">
    <location>
        <begin position="1"/>
        <end position="27"/>
    </location>
</feature>
<dbReference type="GO" id="GO:0009253">
    <property type="term" value="P:peptidoglycan catabolic process"/>
    <property type="evidence" value="ECO:0007669"/>
    <property type="project" value="InterPro"/>
</dbReference>
<dbReference type="InterPro" id="IPR050695">
    <property type="entry name" value="N-acetylmuramoyl_amidase_3"/>
</dbReference>
<dbReference type="GO" id="GO:0008745">
    <property type="term" value="F:N-acetylmuramoyl-L-alanine amidase activity"/>
    <property type="evidence" value="ECO:0007669"/>
    <property type="project" value="InterPro"/>
</dbReference>
<protein>
    <submittedName>
        <fullName evidence="4">N-acetylmuramoyl-L-alanine amidase</fullName>
    </submittedName>
</protein>
<dbReference type="Proteomes" id="UP000250369">
    <property type="component" value="Unassembled WGS sequence"/>
</dbReference>
<dbReference type="RefSeq" id="WP_113030343.1">
    <property type="nucleotide sequence ID" value="NZ_QMFB01000003.1"/>
</dbReference>